<keyword evidence="4" id="KW-1185">Reference proteome</keyword>
<evidence type="ECO:0000256" key="1">
    <source>
        <dbReference type="SAM" id="Phobius"/>
    </source>
</evidence>
<dbReference type="InterPro" id="IPR031751">
    <property type="entry name" value="DUF4735"/>
</dbReference>
<dbReference type="AlphaFoldDB" id="A0A7J7K0N3"/>
<dbReference type="PANTHER" id="PTHR33539:SF1">
    <property type="entry name" value="UPF0764 PROTEIN C16ORF89"/>
    <property type="match status" value="1"/>
</dbReference>
<proteinExistence type="predicted"/>
<dbReference type="OrthoDB" id="5949187at2759"/>
<dbReference type="Pfam" id="PF15882">
    <property type="entry name" value="DUF4735"/>
    <property type="match status" value="1"/>
</dbReference>
<dbReference type="GO" id="GO:0005829">
    <property type="term" value="C:cytosol"/>
    <property type="evidence" value="ECO:0007669"/>
    <property type="project" value="TreeGrafter"/>
</dbReference>
<name>A0A7J7K0N3_BUGNE</name>
<keyword evidence="1" id="KW-0472">Membrane</keyword>
<feature type="transmembrane region" description="Helical" evidence="1">
    <location>
        <begin position="396"/>
        <end position="413"/>
    </location>
</feature>
<reference evidence="3" key="1">
    <citation type="submission" date="2020-06" db="EMBL/GenBank/DDBJ databases">
        <title>Draft genome of Bugula neritina, a colonial animal packing powerful symbionts and potential medicines.</title>
        <authorList>
            <person name="Rayko M."/>
        </authorList>
    </citation>
    <scope>NUCLEOTIDE SEQUENCE [LARGE SCALE GENOMIC DNA]</scope>
    <source>
        <strain evidence="3">Kwan_BN1</strain>
    </source>
</reference>
<feature type="chain" id="PRO_5029451793" evidence="2">
    <location>
        <begin position="32"/>
        <end position="430"/>
    </location>
</feature>
<evidence type="ECO:0000256" key="2">
    <source>
        <dbReference type="SAM" id="SignalP"/>
    </source>
</evidence>
<keyword evidence="1" id="KW-1133">Transmembrane helix</keyword>
<dbReference type="GO" id="GO:0016020">
    <property type="term" value="C:membrane"/>
    <property type="evidence" value="ECO:0007669"/>
    <property type="project" value="TreeGrafter"/>
</dbReference>
<gene>
    <name evidence="3" type="ORF">EB796_010553</name>
</gene>
<evidence type="ECO:0000313" key="3">
    <source>
        <dbReference type="EMBL" id="KAF6031138.1"/>
    </source>
</evidence>
<evidence type="ECO:0000313" key="4">
    <source>
        <dbReference type="Proteomes" id="UP000593567"/>
    </source>
</evidence>
<dbReference type="EMBL" id="VXIV02001636">
    <property type="protein sequence ID" value="KAF6031138.1"/>
    <property type="molecule type" value="Genomic_DNA"/>
</dbReference>
<dbReference type="Proteomes" id="UP000593567">
    <property type="component" value="Unassembled WGS sequence"/>
</dbReference>
<feature type="signal peptide" evidence="2">
    <location>
        <begin position="1"/>
        <end position="31"/>
    </location>
</feature>
<accession>A0A7J7K0N3</accession>
<comment type="caution">
    <text evidence="3">The sequence shown here is derived from an EMBL/GenBank/DDBJ whole genome shotgun (WGS) entry which is preliminary data.</text>
</comment>
<organism evidence="3 4">
    <name type="scientific">Bugula neritina</name>
    <name type="common">Brown bryozoan</name>
    <name type="synonym">Sertularia neritina</name>
    <dbReference type="NCBI Taxonomy" id="10212"/>
    <lineage>
        <taxon>Eukaryota</taxon>
        <taxon>Metazoa</taxon>
        <taxon>Spiralia</taxon>
        <taxon>Lophotrochozoa</taxon>
        <taxon>Bryozoa</taxon>
        <taxon>Gymnolaemata</taxon>
        <taxon>Cheilostomatida</taxon>
        <taxon>Flustrina</taxon>
        <taxon>Buguloidea</taxon>
        <taxon>Bugulidae</taxon>
        <taxon>Bugula</taxon>
    </lineage>
</organism>
<keyword evidence="2" id="KW-0732">Signal</keyword>
<dbReference type="PANTHER" id="PTHR33539">
    <property type="entry name" value="UPF0764 PROTEIN C16ORF89"/>
    <property type="match status" value="1"/>
</dbReference>
<keyword evidence="1" id="KW-0812">Transmembrane</keyword>
<protein>
    <submittedName>
        <fullName evidence="3">C16orf89</fullName>
    </submittedName>
</protein>
<sequence length="430" mass="49376">MCTLRYHTKEKIMRIGLCFLYLALISSNLAGFPTSNDISDILHALEKIVSFYTSSAGESNLDGLYGLKVVEGVLKELINNSFLFSLLQDDLKQRLQLLLLSCRQPLLVGIKAVEKNDPAQYKNLKALITEDYTANNIPRNIKKELKWPFVLNLKDSFEAFDEATSDGCIGDVIRSRGASECALSKSCAKAATTQNLQSYPLTHQLLFSIEAEKLPQCAAKWDEMLIDMGYYSNVEFQRIWCTNSYYEVQGLVKVRENEDGVKHYSVDTAHLDIFFEHLYVCPSIGFYELLKEEYLPIIYRAQDDSGCYRLKTSAELSPAARKPLVEAEAKDGCMFHLTAVAATALSSYLRYSLHLKYAPDKLNTDLINDHKHYLEAVEVLKLKPRSRISYSIYKNHYIIFVVVNVIFFILFFYRKKLFICRTSRKYTCWW</sequence>